<gene>
    <name evidence="3" type="ORF">BGZ70_003540</name>
</gene>
<dbReference type="InterPro" id="IPR046496">
    <property type="entry name" value="DUF6589"/>
</dbReference>
<comment type="caution">
    <text evidence="3">The sequence shown here is derived from an EMBL/GenBank/DDBJ whole genome shotgun (WGS) entry which is preliminary data.</text>
</comment>
<feature type="compositionally biased region" description="Acidic residues" evidence="1">
    <location>
        <begin position="669"/>
        <end position="680"/>
    </location>
</feature>
<dbReference type="OrthoDB" id="4743193at2759"/>
<reference evidence="3" key="1">
    <citation type="journal article" date="2020" name="Fungal Divers.">
        <title>Resolving the Mortierellaceae phylogeny through synthesis of multi-gene phylogenetics and phylogenomics.</title>
        <authorList>
            <person name="Vandepol N."/>
            <person name="Liber J."/>
            <person name="Desiro A."/>
            <person name="Na H."/>
            <person name="Kennedy M."/>
            <person name="Barry K."/>
            <person name="Grigoriev I.V."/>
            <person name="Miller A.N."/>
            <person name="O'Donnell K."/>
            <person name="Stajich J.E."/>
            <person name="Bonito G."/>
        </authorList>
    </citation>
    <scope>NUCLEOTIDE SEQUENCE</scope>
    <source>
        <strain evidence="3">CK1249</strain>
    </source>
</reference>
<dbReference type="AlphaFoldDB" id="A0A9P6IS67"/>
<feature type="domain" description="DUF6589" evidence="2">
    <location>
        <begin position="205"/>
        <end position="595"/>
    </location>
</feature>
<sequence length="680" mass="76351">MAQVATSYVVNMARNELVNLSKSKYLHLSRDGFTASDVDNFSLARIQHVLQTKAPVLTKILRGLTELKPAGPRQRSLALPVIGSIVATTFCRTSNYLQVEMGLYFYSAGCTRKVIDTLHGTGLCVSFSTINRLLEDLTKNAKKVVRLAAKREPFLLVYDNINLAKRKHDQRVDNLDDFENGTTATMIIGRNLGSVQQVHQSYSRLSPSDVILDQAEMAHIKKVYQAHFVQELRNNKEGYGRCSPVPLEIHLLPAEKTKAHPLPTMKIDESSLEGNKMVMETIIEKSLGLEKEWFTAGKAVIVAGDLSTVKKLRSLKYQREDERTPYNRLDWITPVAQLFHMQMALGRTLLRHYRGTDSEHGSLSQIATLLGGRNRIFSDNPDFHSTDEFLRHVFSATVLRLWDVSVTAEDTEGLAGCKDDTAFNNLVNAKMERIIDGSLNPDDINDPSSANATLFLRDMTLYLELSSAIKVGDIGRIDSALKWLTIVFHAGSNSNYAYELLHFRSCAAHLWDPDIKDAVLASMLVNMSGTRQGWKPTDLYQEHCNRTIKHVFHNKQGDMTFDMLRERISMNIETFDTIKARTEQTFKAPPNKRKHAAVSALSDLEIISMTLSEHSILGLNPTGKPQDPTVKRVKHLFMEGAIALLDKKRMDTFIQKHADGSQWMGGGAEDMEENDTGMAE</sequence>
<evidence type="ECO:0000256" key="1">
    <source>
        <dbReference type="SAM" id="MobiDB-lite"/>
    </source>
</evidence>
<dbReference type="Proteomes" id="UP000738359">
    <property type="component" value="Unassembled WGS sequence"/>
</dbReference>
<evidence type="ECO:0000259" key="2">
    <source>
        <dbReference type="Pfam" id="PF20231"/>
    </source>
</evidence>
<accession>A0A9P6IS67</accession>
<name>A0A9P6IS67_MORAP</name>
<proteinExistence type="predicted"/>
<evidence type="ECO:0000313" key="4">
    <source>
        <dbReference type="Proteomes" id="UP000738359"/>
    </source>
</evidence>
<evidence type="ECO:0000313" key="3">
    <source>
        <dbReference type="EMBL" id="KAF9945827.1"/>
    </source>
</evidence>
<dbReference type="EMBL" id="JAAAHY010001988">
    <property type="protein sequence ID" value="KAF9945827.1"/>
    <property type="molecule type" value="Genomic_DNA"/>
</dbReference>
<dbReference type="Pfam" id="PF20231">
    <property type="entry name" value="DUF6589"/>
    <property type="match status" value="1"/>
</dbReference>
<keyword evidence="4" id="KW-1185">Reference proteome</keyword>
<feature type="region of interest" description="Disordered" evidence="1">
    <location>
        <begin position="660"/>
        <end position="680"/>
    </location>
</feature>
<protein>
    <recommendedName>
        <fullName evidence="2">DUF6589 domain-containing protein</fullName>
    </recommendedName>
</protein>
<organism evidence="3 4">
    <name type="scientific">Mortierella alpina</name>
    <name type="common">Oleaginous fungus</name>
    <name type="synonym">Mortierella renispora</name>
    <dbReference type="NCBI Taxonomy" id="64518"/>
    <lineage>
        <taxon>Eukaryota</taxon>
        <taxon>Fungi</taxon>
        <taxon>Fungi incertae sedis</taxon>
        <taxon>Mucoromycota</taxon>
        <taxon>Mortierellomycotina</taxon>
        <taxon>Mortierellomycetes</taxon>
        <taxon>Mortierellales</taxon>
        <taxon>Mortierellaceae</taxon>
        <taxon>Mortierella</taxon>
    </lineage>
</organism>